<reference evidence="2" key="1">
    <citation type="journal article" date="2023" name="G3 (Bethesda)">
        <title>Genome assembly and association tests identify interacting loci associated with vigor, precocity, and sex in interspecific pistachio rootstocks.</title>
        <authorList>
            <person name="Palmer W."/>
            <person name="Jacygrad E."/>
            <person name="Sagayaradj S."/>
            <person name="Cavanaugh K."/>
            <person name="Han R."/>
            <person name="Bertier L."/>
            <person name="Beede B."/>
            <person name="Kafkas S."/>
            <person name="Golino D."/>
            <person name="Preece J."/>
            <person name="Michelmore R."/>
        </authorList>
    </citation>
    <scope>NUCLEOTIDE SEQUENCE [LARGE SCALE GENOMIC DNA]</scope>
</reference>
<dbReference type="EMBL" id="CM047899">
    <property type="protein sequence ID" value="KAJ0102271.1"/>
    <property type="molecule type" value="Genomic_DNA"/>
</dbReference>
<gene>
    <name evidence="1" type="ORF">Patl1_04124</name>
</gene>
<comment type="caution">
    <text evidence="1">The sequence shown here is derived from an EMBL/GenBank/DDBJ whole genome shotgun (WGS) entry which is preliminary data.</text>
</comment>
<keyword evidence="2" id="KW-1185">Reference proteome</keyword>
<sequence>MACFPDMMSLLMWCLKSNGFPRNGYKNLKVVVEIDNDIDAQRAAEQELKRRHKSIGTLKIVTDRGLQIGDVAVIDISATTIKEDESNVQKIPDTESKDFHFDTEDGDKYLPGFLDSIVGMRGGETRSFPLAFPESWRQENLRGVNAQFTVSLLS</sequence>
<protein>
    <submittedName>
        <fullName evidence="1">Uncharacterized protein</fullName>
    </submittedName>
</protein>
<evidence type="ECO:0000313" key="2">
    <source>
        <dbReference type="Proteomes" id="UP001164250"/>
    </source>
</evidence>
<dbReference type="Proteomes" id="UP001164250">
    <property type="component" value="Chromosome 3"/>
</dbReference>
<accession>A0ACC1BTF7</accession>
<organism evidence="1 2">
    <name type="scientific">Pistacia atlantica</name>
    <dbReference type="NCBI Taxonomy" id="434234"/>
    <lineage>
        <taxon>Eukaryota</taxon>
        <taxon>Viridiplantae</taxon>
        <taxon>Streptophyta</taxon>
        <taxon>Embryophyta</taxon>
        <taxon>Tracheophyta</taxon>
        <taxon>Spermatophyta</taxon>
        <taxon>Magnoliopsida</taxon>
        <taxon>eudicotyledons</taxon>
        <taxon>Gunneridae</taxon>
        <taxon>Pentapetalae</taxon>
        <taxon>rosids</taxon>
        <taxon>malvids</taxon>
        <taxon>Sapindales</taxon>
        <taxon>Anacardiaceae</taxon>
        <taxon>Pistacia</taxon>
    </lineage>
</organism>
<evidence type="ECO:0000313" key="1">
    <source>
        <dbReference type="EMBL" id="KAJ0102271.1"/>
    </source>
</evidence>
<proteinExistence type="predicted"/>
<name>A0ACC1BTF7_9ROSI</name>